<evidence type="ECO:0000256" key="4">
    <source>
        <dbReference type="ARBA" id="ARBA00022695"/>
    </source>
</evidence>
<reference evidence="9" key="1">
    <citation type="journal article" date="2021" name="PeerJ">
        <title>Extensive microbial diversity within the chicken gut microbiome revealed by metagenomics and culture.</title>
        <authorList>
            <person name="Gilroy R."/>
            <person name="Ravi A."/>
            <person name="Getino M."/>
            <person name="Pursley I."/>
            <person name="Horton D.L."/>
            <person name="Alikhan N.F."/>
            <person name="Baker D."/>
            <person name="Gharbi K."/>
            <person name="Hall N."/>
            <person name="Watson M."/>
            <person name="Adriaenssens E.M."/>
            <person name="Foster-Nyarko E."/>
            <person name="Jarju S."/>
            <person name="Secka A."/>
            <person name="Antonio M."/>
            <person name="Oren A."/>
            <person name="Chaudhuri R.R."/>
            <person name="La Ragione R."/>
            <person name="Hildebrand F."/>
            <person name="Pallen M.J."/>
        </authorList>
    </citation>
    <scope>NUCLEOTIDE SEQUENCE</scope>
    <source>
        <strain evidence="9">ChiHjej10B9-743</strain>
    </source>
</reference>
<dbReference type="InterPro" id="IPR050238">
    <property type="entry name" value="DNA_Rep/Repair_Clamp_Loader"/>
</dbReference>
<reference evidence="9" key="2">
    <citation type="submission" date="2021-04" db="EMBL/GenBank/DDBJ databases">
        <authorList>
            <person name="Gilroy R."/>
        </authorList>
    </citation>
    <scope>NUCLEOTIDE SEQUENCE</scope>
    <source>
        <strain evidence="9">ChiHjej10B9-743</strain>
    </source>
</reference>
<comment type="caution">
    <text evidence="9">The sequence shown here is derived from an EMBL/GenBank/DDBJ whole genome shotgun (WGS) entry which is preliminary data.</text>
</comment>
<evidence type="ECO:0000256" key="5">
    <source>
        <dbReference type="ARBA" id="ARBA00022705"/>
    </source>
</evidence>
<sequence length="380" mass="40490">MSAPNAPAALGALVDQPRVRDFLTTALADDRLSHAYLFVGPPGSGKHEAAEALAKCVVCPNGGDATCDECRRVAHRTHPDVRWLAPGSATGYLVSQVRELIEDAGLAPIRSQVKVYVLERAELLRGSAANALLKTLEEPPANTMFILCGRVVDAMLPTIVSRCQQVPFRAGSTASGVRAVMRSCPATPDEARVALAVAGSPGRAVEYLSSTSRRQVRRLVVDTLDALERDDSWDVLLAARQLVTAVSVPLADLKQAQEDALRESQDFLTAGALKQVADANKRELTARERSGMMEALAAAESLLRDVLVRTEGTGEAIVNEDAAAVVDRIAAHVTTRSVVRALDSVARAADDLTHNVSPQLTLEVMLLAIKEALACPPSSR</sequence>
<gene>
    <name evidence="9" type="ORF">IAA42_06570</name>
</gene>
<evidence type="ECO:0000313" key="10">
    <source>
        <dbReference type="Proteomes" id="UP000824133"/>
    </source>
</evidence>
<dbReference type="EMBL" id="DXCP01000048">
    <property type="protein sequence ID" value="HIY80079.1"/>
    <property type="molecule type" value="Genomic_DNA"/>
</dbReference>
<keyword evidence="3" id="KW-0808">Transferase</keyword>
<dbReference type="PANTHER" id="PTHR11669">
    <property type="entry name" value="REPLICATION FACTOR C / DNA POLYMERASE III GAMMA-TAU SUBUNIT"/>
    <property type="match status" value="1"/>
</dbReference>
<keyword evidence="5" id="KW-0235">DNA replication</keyword>
<dbReference type="PANTHER" id="PTHR11669:SF8">
    <property type="entry name" value="DNA POLYMERASE III SUBUNIT DELTA"/>
    <property type="match status" value="1"/>
</dbReference>
<dbReference type="GO" id="GO:0006261">
    <property type="term" value="P:DNA-templated DNA replication"/>
    <property type="evidence" value="ECO:0007669"/>
    <property type="project" value="TreeGrafter"/>
</dbReference>
<dbReference type="Pfam" id="PF09115">
    <property type="entry name" value="DNApol3-delta_C"/>
    <property type="match status" value="1"/>
</dbReference>
<evidence type="ECO:0000259" key="8">
    <source>
        <dbReference type="Pfam" id="PF09115"/>
    </source>
</evidence>
<accession>A0A9D1ZC34</accession>
<feature type="domain" description="DNA polymerase III delta subunit C-terminal" evidence="8">
    <location>
        <begin position="301"/>
        <end position="369"/>
    </location>
</feature>
<dbReference type="GO" id="GO:0003677">
    <property type="term" value="F:DNA binding"/>
    <property type="evidence" value="ECO:0007669"/>
    <property type="project" value="InterPro"/>
</dbReference>
<dbReference type="Proteomes" id="UP000824133">
    <property type="component" value="Unassembled WGS sequence"/>
</dbReference>
<dbReference type="Pfam" id="PF13177">
    <property type="entry name" value="DNA_pol3_delta2"/>
    <property type="match status" value="1"/>
</dbReference>
<dbReference type="InterPro" id="IPR015199">
    <property type="entry name" value="DNA_pol_III_delta_C"/>
</dbReference>
<evidence type="ECO:0000256" key="3">
    <source>
        <dbReference type="ARBA" id="ARBA00022679"/>
    </source>
</evidence>
<organism evidence="9 10">
    <name type="scientific">Candidatus Olsenella excrementavium</name>
    <dbReference type="NCBI Taxonomy" id="2838709"/>
    <lineage>
        <taxon>Bacteria</taxon>
        <taxon>Bacillati</taxon>
        <taxon>Actinomycetota</taxon>
        <taxon>Coriobacteriia</taxon>
        <taxon>Coriobacteriales</taxon>
        <taxon>Atopobiaceae</taxon>
        <taxon>Olsenella</taxon>
    </lineage>
</organism>
<evidence type="ECO:0000313" key="9">
    <source>
        <dbReference type="EMBL" id="HIY80079.1"/>
    </source>
</evidence>
<evidence type="ECO:0000256" key="2">
    <source>
        <dbReference type="ARBA" id="ARBA00014363"/>
    </source>
</evidence>
<dbReference type="EC" id="2.7.7.7" evidence="1"/>
<dbReference type="GO" id="GO:0009360">
    <property type="term" value="C:DNA polymerase III complex"/>
    <property type="evidence" value="ECO:0007669"/>
    <property type="project" value="InterPro"/>
</dbReference>
<comment type="catalytic activity">
    <reaction evidence="7">
        <text>DNA(n) + a 2'-deoxyribonucleoside 5'-triphosphate = DNA(n+1) + diphosphate</text>
        <dbReference type="Rhea" id="RHEA:22508"/>
        <dbReference type="Rhea" id="RHEA-COMP:17339"/>
        <dbReference type="Rhea" id="RHEA-COMP:17340"/>
        <dbReference type="ChEBI" id="CHEBI:33019"/>
        <dbReference type="ChEBI" id="CHEBI:61560"/>
        <dbReference type="ChEBI" id="CHEBI:173112"/>
        <dbReference type="EC" id="2.7.7.7"/>
    </reaction>
</comment>
<dbReference type="InterPro" id="IPR027417">
    <property type="entry name" value="P-loop_NTPase"/>
</dbReference>
<evidence type="ECO:0000256" key="7">
    <source>
        <dbReference type="ARBA" id="ARBA00049244"/>
    </source>
</evidence>
<name>A0A9D1ZC34_9ACTN</name>
<keyword evidence="4" id="KW-0548">Nucleotidyltransferase</keyword>
<dbReference type="SUPFAM" id="SSF52540">
    <property type="entry name" value="P-loop containing nucleoside triphosphate hydrolases"/>
    <property type="match status" value="1"/>
</dbReference>
<evidence type="ECO:0000256" key="6">
    <source>
        <dbReference type="ARBA" id="ARBA00022932"/>
    </source>
</evidence>
<dbReference type="Gene3D" id="3.40.50.300">
    <property type="entry name" value="P-loop containing nucleotide triphosphate hydrolases"/>
    <property type="match status" value="1"/>
</dbReference>
<proteinExistence type="predicted"/>
<dbReference type="GO" id="GO:0003887">
    <property type="term" value="F:DNA-directed DNA polymerase activity"/>
    <property type="evidence" value="ECO:0007669"/>
    <property type="project" value="UniProtKB-KW"/>
</dbReference>
<evidence type="ECO:0000256" key="1">
    <source>
        <dbReference type="ARBA" id="ARBA00012417"/>
    </source>
</evidence>
<dbReference type="AlphaFoldDB" id="A0A9D1ZC34"/>
<protein>
    <recommendedName>
        <fullName evidence="2">DNA polymerase III subunit delta'</fullName>
        <ecNumber evidence="1">2.7.7.7</ecNumber>
    </recommendedName>
</protein>
<keyword evidence="6" id="KW-0239">DNA-directed DNA polymerase</keyword>